<dbReference type="KEGG" id="pca:Pcar_1802"/>
<dbReference type="eggNOG" id="COG0110">
    <property type="taxonomic scope" value="Bacteria"/>
</dbReference>
<gene>
    <name evidence="3" type="ordered locus">Pcar_1802</name>
</gene>
<dbReference type="PANTHER" id="PTHR23416:SF23">
    <property type="entry name" value="ACETYLTRANSFERASE C18B11.09C-RELATED"/>
    <property type="match status" value="1"/>
</dbReference>
<sequence>MIFIHKLYTLLRNKVSKTSLKNLIKCGVGTQIHFSTKISYKKKVSIGDYVYIGPKCNFIGRGGLLIGDHVIIAPETTILTSLHRYREADMVPYDNVELLKPVVIEKCVWIGIRAIIMPGVTIGEGSIVGAGAVVTKSCPPGSILGGNPAHIIGSRDMEDYRKCIKKNMYYFMNKQIHNVEKVEVCQID</sequence>
<keyword evidence="2 3" id="KW-0808">Transferase</keyword>
<dbReference type="InterPro" id="IPR001451">
    <property type="entry name" value="Hexapep"/>
</dbReference>
<dbReference type="EMBL" id="CP000142">
    <property type="protein sequence ID" value="ABA89043.1"/>
    <property type="molecule type" value="Genomic_DNA"/>
</dbReference>
<dbReference type="GO" id="GO:0005829">
    <property type="term" value="C:cytosol"/>
    <property type="evidence" value="ECO:0007669"/>
    <property type="project" value="TreeGrafter"/>
</dbReference>
<evidence type="ECO:0000313" key="3">
    <source>
        <dbReference type="EMBL" id="ABA89043.1"/>
    </source>
</evidence>
<dbReference type="SUPFAM" id="SSF51161">
    <property type="entry name" value="Trimeric LpxA-like enzymes"/>
    <property type="match status" value="1"/>
</dbReference>
<keyword evidence="3" id="KW-0012">Acyltransferase</keyword>
<dbReference type="Gene3D" id="2.160.10.10">
    <property type="entry name" value="Hexapeptide repeat proteins"/>
    <property type="match status" value="1"/>
</dbReference>
<evidence type="ECO:0000313" key="4">
    <source>
        <dbReference type="Proteomes" id="UP000002534"/>
    </source>
</evidence>
<dbReference type="CDD" id="cd04647">
    <property type="entry name" value="LbH_MAT_like"/>
    <property type="match status" value="1"/>
</dbReference>
<reference evidence="3 4" key="2">
    <citation type="journal article" date="2012" name="BMC Genomics">
        <title>The genome of Pelobacter carbinolicus reveals surprising metabolic capabilities and physiological features.</title>
        <authorList>
            <person name="Aklujkar M."/>
            <person name="Haveman S.A."/>
            <person name="Didonato R.Jr."/>
            <person name="Chertkov O."/>
            <person name="Han C.S."/>
            <person name="Land M.L."/>
            <person name="Brown P."/>
            <person name="Lovley D.R."/>
        </authorList>
    </citation>
    <scope>NUCLEOTIDE SEQUENCE [LARGE SCALE GENOMIC DNA]</scope>
    <source>
        <strain evidence="4">DSM 2380 / NBRC 103641 / GraBd1</strain>
    </source>
</reference>
<comment type="similarity">
    <text evidence="1">Belongs to the transferase hexapeptide repeat family.</text>
</comment>
<dbReference type="InterPro" id="IPR011004">
    <property type="entry name" value="Trimer_LpxA-like_sf"/>
</dbReference>
<name>Q3A3L4_SYNC1</name>
<dbReference type="STRING" id="338963.Pcar_1802"/>
<dbReference type="AlphaFoldDB" id="Q3A3L4"/>
<dbReference type="InterPro" id="IPR051159">
    <property type="entry name" value="Hexapeptide_acetyltransf"/>
</dbReference>
<dbReference type="Proteomes" id="UP000002534">
    <property type="component" value="Chromosome"/>
</dbReference>
<keyword evidence="4" id="KW-1185">Reference proteome</keyword>
<dbReference type="GO" id="GO:0008374">
    <property type="term" value="F:O-acyltransferase activity"/>
    <property type="evidence" value="ECO:0007669"/>
    <property type="project" value="TreeGrafter"/>
</dbReference>
<organism evidence="3 4">
    <name type="scientific">Syntrophotalea carbinolica (strain DSM 2380 / NBRC 103641 / GraBd1)</name>
    <name type="common">Pelobacter carbinolicus</name>
    <dbReference type="NCBI Taxonomy" id="338963"/>
    <lineage>
        <taxon>Bacteria</taxon>
        <taxon>Pseudomonadati</taxon>
        <taxon>Thermodesulfobacteriota</taxon>
        <taxon>Desulfuromonadia</taxon>
        <taxon>Desulfuromonadales</taxon>
        <taxon>Syntrophotaleaceae</taxon>
        <taxon>Syntrophotalea</taxon>
    </lineage>
</organism>
<evidence type="ECO:0000256" key="1">
    <source>
        <dbReference type="ARBA" id="ARBA00007274"/>
    </source>
</evidence>
<proteinExistence type="inferred from homology"/>
<reference evidence="4" key="1">
    <citation type="submission" date="2005-10" db="EMBL/GenBank/DDBJ databases">
        <title>Complete sequence of Pelobacter carbinolicus DSM 2380.</title>
        <authorList>
            <person name="Copeland A."/>
            <person name="Lucas S."/>
            <person name="Lapidus A."/>
            <person name="Barry K."/>
            <person name="Detter J.C."/>
            <person name="Glavina T."/>
            <person name="Hammon N."/>
            <person name="Israni S."/>
            <person name="Pitluck S."/>
            <person name="Chertkov O."/>
            <person name="Schmutz J."/>
            <person name="Larimer F."/>
            <person name="Land M."/>
            <person name="Kyrpides N."/>
            <person name="Ivanova N."/>
            <person name="Richardson P."/>
        </authorList>
    </citation>
    <scope>NUCLEOTIDE SEQUENCE [LARGE SCALE GENOMIC DNA]</scope>
    <source>
        <strain evidence="4">DSM 2380 / NBRC 103641 / GraBd1</strain>
    </source>
</reference>
<dbReference type="Pfam" id="PF00132">
    <property type="entry name" value="Hexapep"/>
    <property type="match status" value="1"/>
</dbReference>
<accession>Q3A3L4</accession>
<protein>
    <submittedName>
        <fullName evidence="3">Acyltransferase, left-handed parallel beta-helix (Hexapeptide repeat) family</fullName>
    </submittedName>
</protein>
<evidence type="ECO:0000256" key="2">
    <source>
        <dbReference type="ARBA" id="ARBA00022679"/>
    </source>
</evidence>
<dbReference type="HOGENOM" id="CLU_051638_7_2_7"/>
<dbReference type="PANTHER" id="PTHR23416">
    <property type="entry name" value="SIALIC ACID SYNTHASE-RELATED"/>
    <property type="match status" value="1"/>
</dbReference>